<gene>
    <name evidence="5" type="ORF">IC761_13135</name>
</gene>
<dbReference type="InterPro" id="IPR052039">
    <property type="entry name" value="Caspase-related_regulators"/>
</dbReference>
<feature type="coiled-coil region" evidence="1">
    <location>
        <begin position="302"/>
        <end position="410"/>
    </location>
</feature>
<dbReference type="InterPro" id="IPR001309">
    <property type="entry name" value="Pept_C14_p20"/>
</dbReference>
<protein>
    <submittedName>
        <fullName evidence="5">Caspase family protein</fullName>
    </submittedName>
</protein>
<feature type="domain" description="Caspase family p20" evidence="4">
    <location>
        <begin position="24"/>
        <end position="154"/>
    </location>
</feature>
<sequence>MIPFRLFGLLIVAICLACGPAHAEKRVALVIGNSAYKSAPRLANPVNDAALVGDMFKKAGFDAVDVKFDQNAADMRRMLREFAAKARDADMAVIYYAGHGIELDGNNYLVPTDAVLETDGDVLDEAIALDRALFAVEPAKQLRLVILDACRDNPFAKTMKRTVASRAIGRGLAKIEPTSPNTMIAFAAKAGSTASDGDMKNSPFATALADHLPKPGLDLRKAFGFVRDDVLKATSYKQEPYVYGSLGGDDVALVPAKPVVTAPQPNPQDVVRRDYELALQAGDRDGWEAFLQAYPDGFYANLARVQLKKIAAEEARVAAEQKARAAEQDKARLASERAQKAELEKAAAAAKAAEEARIAAERQKQIEQARADAAEQQRKAAEAAAAKAVAEKQMAEKAAAEAAARQAADKQAADVEGKKVAVLSPTPTSSPAPGDLAKSVQLELRRVGCMSASADSEWGQTAQRSLTLFNKYAGTQFDVKLASTDALDALKARPGRVCPLICDHGFRADSDQCTKITCRAGYRVSDDNECEKVQDKKPVATREDSRKRDASRKAAESPPSKPEASGQIYCGPAGCRPVPKGCRLVSGGANIAGRNSPNGAAGGNYEVCN</sequence>
<dbReference type="GO" id="GO:0004197">
    <property type="term" value="F:cysteine-type endopeptidase activity"/>
    <property type="evidence" value="ECO:0007669"/>
    <property type="project" value="InterPro"/>
</dbReference>
<dbReference type="EMBL" id="CP061379">
    <property type="protein sequence ID" value="QPF94155.1"/>
    <property type="molecule type" value="Genomic_DNA"/>
</dbReference>
<feature type="compositionally biased region" description="Basic and acidic residues" evidence="2">
    <location>
        <begin position="532"/>
        <end position="555"/>
    </location>
</feature>
<evidence type="ECO:0000313" key="5">
    <source>
        <dbReference type="EMBL" id="QPF94155.1"/>
    </source>
</evidence>
<keyword evidence="1" id="KW-0175">Coiled coil</keyword>
<evidence type="ECO:0000256" key="1">
    <source>
        <dbReference type="SAM" id="Coils"/>
    </source>
</evidence>
<proteinExistence type="predicted"/>
<dbReference type="Gene3D" id="3.40.50.1460">
    <property type="match status" value="1"/>
</dbReference>
<evidence type="ECO:0000256" key="3">
    <source>
        <dbReference type="SAM" id="SignalP"/>
    </source>
</evidence>
<evidence type="ECO:0000259" key="4">
    <source>
        <dbReference type="PROSITE" id="PS50208"/>
    </source>
</evidence>
<dbReference type="RefSeq" id="WP_195803655.1">
    <property type="nucleotide sequence ID" value="NZ_CP061379.1"/>
</dbReference>
<dbReference type="SUPFAM" id="SSF52129">
    <property type="entry name" value="Caspase-like"/>
    <property type="match status" value="1"/>
</dbReference>
<reference evidence="5 6" key="1">
    <citation type="submission" date="2020-09" db="EMBL/GenBank/DDBJ databases">
        <title>Complete genomes of bradyrhizobia occurring on native shrubby legumes in Australia.</title>
        <authorList>
            <person name="Lafay B."/>
        </authorList>
    </citation>
    <scope>NUCLEOTIDE SEQUENCE [LARGE SCALE GENOMIC DNA]</scope>
    <source>
        <strain evidence="5 6">BDV5040</strain>
    </source>
</reference>
<feature type="chain" id="PRO_5032375466" evidence="3">
    <location>
        <begin position="24"/>
        <end position="609"/>
    </location>
</feature>
<evidence type="ECO:0000313" key="6">
    <source>
        <dbReference type="Proteomes" id="UP000594621"/>
    </source>
</evidence>
<keyword evidence="3" id="KW-0732">Signal</keyword>
<dbReference type="InterPro" id="IPR029030">
    <property type="entry name" value="Caspase-like_dom_sf"/>
</dbReference>
<dbReference type="PROSITE" id="PS50208">
    <property type="entry name" value="CASPASE_P20"/>
    <property type="match status" value="1"/>
</dbReference>
<keyword evidence="6" id="KW-1185">Reference proteome</keyword>
<dbReference type="GO" id="GO:0006508">
    <property type="term" value="P:proteolysis"/>
    <property type="evidence" value="ECO:0007669"/>
    <property type="project" value="InterPro"/>
</dbReference>
<accession>A0A7S9H1N1</accession>
<dbReference type="KEGG" id="bcou:IC761_13135"/>
<feature type="signal peptide" evidence="3">
    <location>
        <begin position="1"/>
        <end position="23"/>
    </location>
</feature>
<organism evidence="5 6">
    <name type="scientific">Bradyrhizobium commune</name>
    <dbReference type="NCBI Taxonomy" id="83627"/>
    <lineage>
        <taxon>Bacteria</taxon>
        <taxon>Pseudomonadati</taxon>
        <taxon>Pseudomonadota</taxon>
        <taxon>Alphaproteobacteria</taxon>
        <taxon>Hyphomicrobiales</taxon>
        <taxon>Nitrobacteraceae</taxon>
        <taxon>Bradyrhizobium</taxon>
    </lineage>
</organism>
<dbReference type="PANTHER" id="PTHR22576">
    <property type="entry name" value="MUCOSA ASSOCIATED LYMPHOID TISSUE LYMPHOMA TRANSLOCATION PROTEIN 1/PARACASPASE"/>
    <property type="match status" value="1"/>
</dbReference>
<feature type="region of interest" description="Disordered" evidence="2">
    <location>
        <begin position="532"/>
        <end position="569"/>
    </location>
</feature>
<dbReference type="AlphaFoldDB" id="A0A7S9H1N1"/>
<dbReference type="PANTHER" id="PTHR22576:SF37">
    <property type="entry name" value="MUCOSA-ASSOCIATED LYMPHOID TISSUE LYMPHOMA TRANSLOCATION PROTEIN 1"/>
    <property type="match status" value="1"/>
</dbReference>
<name>A0A7S9H1N1_9BRAD</name>
<evidence type="ECO:0000256" key="2">
    <source>
        <dbReference type="SAM" id="MobiDB-lite"/>
    </source>
</evidence>
<dbReference type="Pfam" id="PF00656">
    <property type="entry name" value="Peptidase_C14"/>
    <property type="match status" value="1"/>
</dbReference>
<dbReference type="Proteomes" id="UP000594621">
    <property type="component" value="Chromosome"/>
</dbReference>
<dbReference type="InterPro" id="IPR011600">
    <property type="entry name" value="Pept_C14_caspase"/>
</dbReference>